<evidence type="ECO:0000313" key="2">
    <source>
        <dbReference type="EMBL" id="PVH32936.1"/>
    </source>
</evidence>
<organism evidence="2">
    <name type="scientific">Panicum hallii</name>
    <dbReference type="NCBI Taxonomy" id="206008"/>
    <lineage>
        <taxon>Eukaryota</taxon>
        <taxon>Viridiplantae</taxon>
        <taxon>Streptophyta</taxon>
        <taxon>Embryophyta</taxon>
        <taxon>Tracheophyta</taxon>
        <taxon>Spermatophyta</taxon>
        <taxon>Magnoliopsida</taxon>
        <taxon>Liliopsida</taxon>
        <taxon>Poales</taxon>
        <taxon>Poaceae</taxon>
        <taxon>PACMAD clade</taxon>
        <taxon>Panicoideae</taxon>
        <taxon>Panicodae</taxon>
        <taxon>Paniceae</taxon>
        <taxon>Panicinae</taxon>
        <taxon>Panicum</taxon>
        <taxon>Panicum sect. Panicum</taxon>
    </lineage>
</organism>
<sequence length="136" mass="15593">MIVFRSSQMVWWRFMDKTIQKHLAERRQPWILDQYVVLEQTDKGAPGSAAGQAQIEDHHISRTPFCITIFVSTLIIGFLVLNKIRLGCQTDQTRRSAHEEVGSCCFVWINLFPAIIHIQCLLFTKNGLSRSTLSTT</sequence>
<dbReference type="Proteomes" id="UP000243499">
    <property type="component" value="Chromosome 9"/>
</dbReference>
<keyword evidence="1" id="KW-0812">Transmembrane</keyword>
<keyword evidence="1" id="KW-0472">Membrane</keyword>
<keyword evidence="1" id="KW-1133">Transmembrane helix</keyword>
<reference evidence="2" key="1">
    <citation type="submission" date="2018-04" db="EMBL/GenBank/DDBJ databases">
        <title>WGS assembly of Panicum hallii.</title>
        <authorList>
            <person name="Lovell J."/>
            <person name="Jenkins J."/>
            <person name="Lowry D."/>
            <person name="Mamidi S."/>
            <person name="Sreedasyam A."/>
            <person name="Weng X."/>
            <person name="Barry K."/>
            <person name="Bonette J."/>
            <person name="Campitelli B."/>
            <person name="Daum C."/>
            <person name="Gordon S."/>
            <person name="Gould B."/>
            <person name="Lipzen A."/>
            <person name="Macqueen A."/>
            <person name="Palacio-Mejia J."/>
            <person name="Plott C."/>
            <person name="Shakirov E."/>
            <person name="Shu S."/>
            <person name="Yoshinaga Y."/>
            <person name="Zane M."/>
            <person name="Rokhsar D."/>
            <person name="Grimwood J."/>
            <person name="Schmutz J."/>
            <person name="Juenger T."/>
        </authorList>
    </citation>
    <scope>NUCLEOTIDE SEQUENCE [LARGE SCALE GENOMIC DNA]</scope>
    <source>
        <strain evidence="2">FIL2</strain>
    </source>
</reference>
<evidence type="ECO:0000256" key="1">
    <source>
        <dbReference type="SAM" id="Phobius"/>
    </source>
</evidence>
<dbReference type="EMBL" id="CM008054">
    <property type="protein sequence ID" value="PVH32936.1"/>
    <property type="molecule type" value="Genomic_DNA"/>
</dbReference>
<accession>A0A2T8I5J1</accession>
<feature type="transmembrane region" description="Helical" evidence="1">
    <location>
        <begin position="101"/>
        <end position="124"/>
    </location>
</feature>
<gene>
    <name evidence="2" type="ORF">PAHAL_9G529300</name>
</gene>
<dbReference type="AlphaFoldDB" id="A0A2T8I5J1"/>
<feature type="transmembrane region" description="Helical" evidence="1">
    <location>
        <begin position="62"/>
        <end position="81"/>
    </location>
</feature>
<protein>
    <submittedName>
        <fullName evidence="2">Uncharacterized protein</fullName>
    </submittedName>
</protein>
<proteinExistence type="predicted"/>
<name>A0A2T8I5J1_9POAL</name>
<dbReference type="Gramene" id="PVH32936">
    <property type="protein sequence ID" value="PVH32936"/>
    <property type="gene ID" value="PAHAL_9G529300"/>
</dbReference>